<keyword evidence="5" id="KW-1185">Reference proteome</keyword>
<evidence type="ECO:0000256" key="2">
    <source>
        <dbReference type="ARBA" id="ARBA00023315"/>
    </source>
</evidence>
<name>A0ABP9NYC5_9PSEU</name>
<dbReference type="InterPro" id="IPR036388">
    <property type="entry name" value="WH-like_DNA-bd_sf"/>
</dbReference>
<dbReference type="SUPFAM" id="SSF55729">
    <property type="entry name" value="Acyl-CoA N-acyltransferases (Nat)"/>
    <property type="match status" value="1"/>
</dbReference>
<dbReference type="Gene3D" id="1.10.10.10">
    <property type="entry name" value="Winged helix-like DNA-binding domain superfamily/Winged helix DNA-binding domain"/>
    <property type="match status" value="1"/>
</dbReference>
<dbReference type="InterPro" id="IPR050832">
    <property type="entry name" value="Bact_Acetyltransf"/>
</dbReference>
<dbReference type="InterPro" id="IPR000182">
    <property type="entry name" value="GNAT_dom"/>
</dbReference>
<evidence type="ECO:0000313" key="5">
    <source>
        <dbReference type="Proteomes" id="UP001500804"/>
    </source>
</evidence>
<evidence type="ECO:0000259" key="3">
    <source>
        <dbReference type="PROSITE" id="PS51186"/>
    </source>
</evidence>
<dbReference type="EMBL" id="BAABJO010000036">
    <property type="protein sequence ID" value="GAA5136942.1"/>
    <property type="molecule type" value="Genomic_DNA"/>
</dbReference>
<dbReference type="RefSeq" id="WP_345610989.1">
    <property type="nucleotide sequence ID" value="NZ_BAABJO010000036.1"/>
</dbReference>
<dbReference type="CDD" id="cd04301">
    <property type="entry name" value="NAT_SF"/>
    <property type="match status" value="1"/>
</dbReference>
<dbReference type="Pfam" id="PF12802">
    <property type="entry name" value="MarR_2"/>
    <property type="match status" value="1"/>
</dbReference>
<accession>A0ABP9NYC5</accession>
<dbReference type="Gene3D" id="3.40.630.30">
    <property type="match status" value="1"/>
</dbReference>
<protein>
    <submittedName>
        <fullName evidence="4">Helix-turn-helix domain-containing GNAT family N-acetyltransferase</fullName>
    </submittedName>
</protein>
<dbReference type="Proteomes" id="UP001500804">
    <property type="component" value="Unassembled WGS sequence"/>
</dbReference>
<evidence type="ECO:0000313" key="4">
    <source>
        <dbReference type="EMBL" id="GAA5136942.1"/>
    </source>
</evidence>
<proteinExistence type="predicted"/>
<keyword evidence="2" id="KW-0012">Acyltransferase</keyword>
<dbReference type="Pfam" id="PF00583">
    <property type="entry name" value="Acetyltransf_1"/>
    <property type="match status" value="1"/>
</dbReference>
<sequence length="297" mass="32548">MDAATLAQVRRFNRTVTQRVGALQDEFLGRGRPLGAARVLWEIGPEGRDVRTLRADLGLDSGYLSRLLRTLEADSLVTVEPDPSDRRVRLARLTPEGLAEREALDRRSDDVAAALLEPLPPHQRDRLAAAMADVERLLRAGVIEIAVTDPAHPDARHCVAAYFAELDSRFDAGFDADRSNPAPDDGLRPPAGLLLVARLGAEPVGCGALRFGPGFEAERVCEIKRMWVSSTVRGTGLGRRLLGELEAHAAKAGARLLRLETNRALAEAIALYRSAGYTEVPAFNDEAYARHWFEKRC</sequence>
<dbReference type="InterPro" id="IPR016181">
    <property type="entry name" value="Acyl_CoA_acyltransferase"/>
</dbReference>
<keyword evidence="1" id="KW-0808">Transferase</keyword>
<dbReference type="SUPFAM" id="SSF46785">
    <property type="entry name" value="Winged helix' DNA-binding domain"/>
    <property type="match status" value="1"/>
</dbReference>
<organism evidence="4 5">
    <name type="scientific">Pseudonocardia adelaidensis</name>
    <dbReference type="NCBI Taxonomy" id="648754"/>
    <lineage>
        <taxon>Bacteria</taxon>
        <taxon>Bacillati</taxon>
        <taxon>Actinomycetota</taxon>
        <taxon>Actinomycetes</taxon>
        <taxon>Pseudonocardiales</taxon>
        <taxon>Pseudonocardiaceae</taxon>
        <taxon>Pseudonocardia</taxon>
    </lineage>
</organism>
<reference evidence="5" key="1">
    <citation type="journal article" date="2019" name="Int. J. Syst. Evol. Microbiol.">
        <title>The Global Catalogue of Microorganisms (GCM) 10K type strain sequencing project: providing services to taxonomists for standard genome sequencing and annotation.</title>
        <authorList>
            <consortium name="The Broad Institute Genomics Platform"/>
            <consortium name="The Broad Institute Genome Sequencing Center for Infectious Disease"/>
            <person name="Wu L."/>
            <person name="Ma J."/>
        </authorList>
    </citation>
    <scope>NUCLEOTIDE SEQUENCE [LARGE SCALE GENOMIC DNA]</scope>
    <source>
        <strain evidence="5">JCM 18302</strain>
    </source>
</reference>
<dbReference type="PANTHER" id="PTHR43877:SF2">
    <property type="entry name" value="AMINOALKYLPHOSPHONATE N-ACETYLTRANSFERASE-RELATED"/>
    <property type="match status" value="1"/>
</dbReference>
<dbReference type="PANTHER" id="PTHR43877">
    <property type="entry name" value="AMINOALKYLPHOSPHONATE N-ACETYLTRANSFERASE-RELATED-RELATED"/>
    <property type="match status" value="1"/>
</dbReference>
<comment type="caution">
    <text evidence="4">The sequence shown here is derived from an EMBL/GenBank/DDBJ whole genome shotgun (WGS) entry which is preliminary data.</text>
</comment>
<dbReference type="InterPro" id="IPR036390">
    <property type="entry name" value="WH_DNA-bd_sf"/>
</dbReference>
<feature type="domain" description="N-acetyltransferase" evidence="3">
    <location>
        <begin position="153"/>
        <end position="297"/>
    </location>
</feature>
<dbReference type="PROSITE" id="PS51186">
    <property type="entry name" value="GNAT"/>
    <property type="match status" value="1"/>
</dbReference>
<gene>
    <name evidence="4" type="ORF">GCM10023320_68820</name>
</gene>
<dbReference type="InterPro" id="IPR000835">
    <property type="entry name" value="HTH_MarR-typ"/>
</dbReference>
<evidence type="ECO:0000256" key="1">
    <source>
        <dbReference type="ARBA" id="ARBA00022679"/>
    </source>
</evidence>
<dbReference type="SMART" id="SM00347">
    <property type="entry name" value="HTH_MARR"/>
    <property type="match status" value="1"/>
</dbReference>